<name>A0A8S5MCC3_9CAUD</name>
<dbReference type="InterPro" id="IPR008593">
    <property type="entry name" value="Dam_MeTrfase"/>
</dbReference>
<accession>A0A8S5MCC3</accession>
<dbReference type="GO" id="GO:0009307">
    <property type="term" value="P:DNA restriction-modification system"/>
    <property type="evidence" value="ECO:0007669"/>
    <property type="project" value="InterPro"/>
</dbReference>
<reference evidence="2" key="1">
    <citation type="journal article" date="2021" name="Proc. Natl. Acad. Sci. U.S.A.">
        <title>A Catalog of Tens of Thousands of Viruses from Human Metagenomes Reveals Hidden Associations with Chronic Diseases.</title>
        <authorList>
            <person name="Tisza M.J."/>
            <person name="Buck C.B."/>
        </authorList>
    </citation>
    <scope>NUCLEOTIDE SEQUENCE</scope>
    <source>
        <strain evidence="2">Ct53O25</strain>
    </source>
</reference>
<evidence type="ECO:0000313" key="2">
    <source>
        <dbReference type="EMBL" id="DAD79595.1"/>
    </source>
</evidence>
<proteinExistence type="predicted"/>
<evidence type="ECO:0000256" key="1">
    <source>
        <dbReference type="SAM" id="MobiDB-lite"/>
    </source>
</evidence>
<dbReference type="Pfam" id="PF05869">
    <property type="entry name" value="Dam"/>
    <property type="match status" value="1"/>
</dbReference>
<dbReference type="GO" id="GO:0009007">
    <property type="term" value="F:site-specific DNA-methyltransferase (adenine-specific) activity"/>
    <property type="evidence" value="ECO:0007669"/>
    <property type="project" value="InterPro"/>
</dbReference>
<dbReference type="EMBL" id="BK014869">
    <property type="protein sequence ID" value="DAD79595.1"/>
    <property type="molecule type" value="Genomic_DNA"/>
</dbReference>
<sequence>MDQQGKNLGGSNFSKTDPQHKDLWATPQEIVDGLFSYVENKGLVPRGLSKLDVCANKHNKKCERFITEQQDTLVTPWGEGNLCWLNPPYSNVQPFLNKAVAEAPNGNYTVALLKNDCSTKWFHYAAKNAIAVVYIMMGRISFISAITGETIKGNNFSSVAFIFGPGRKGLRSLYITKQKLGELANGDD</sequence>
<dbReference type="GO" id="GO:0003677">
    <property type="term" value="F:DNA binding"/>
    <property type="evidence" value="ECO:0007669"/>
    <property type="project" value="InterPro"/>
</dbReference>
<dbReference type="NCBIfam" id="TIGR01712">
    <property type="entry name" value="phage_N6A_met"/>
    <property type="match status" value="1"/>
</dbReference>
<feature type="region of interest" description="Disordered" evidence="1">
    <location>
        <begin position="1"/>
        <end position="20"/>
    </location>
</feature>
<protein>
    <submittedName>
        <fullName evidence="2">DNA N-6-adenine-methyltransferase</fullName>
    </submittedName>
</protein>
<feature type="compositionally biased region" description="Polar residues" evidence="1">
    <location>
        <begin position="1"/>
        <end position="16"/>
    </location>
</feature>
<organism evidence="2">
    <name type="scientific">Podoviridae sp. ct53O25</name>
    <dbReference type="NCBI Taxonomy" id="2826539"/>
    <lineage>
        <taxon>Viruses</taxon>
        <taxon>Duplodnaviria</taxon>
        <taxon>Heunggongvirae</taxon>
        <taxon>Uroviricota</taxon>
        <taxon>Caudoviricetes</taxon>
    </lineage>
</organism>